<dbReference type="SUPFAM" id="SSF140500">
    <property type="entry name" value="BAS1536-like"/>
    <property type="match status" value="1"/>
</dbReference>
<dbReference type="GO" id="GO:0016755">
    <property type="term" value="F:aminoacyltransferase activity"/>
    <property type="evidence" value="ECO:0007669"/>
    <property type="project" value="InterPro"/>
</dbReference>
<dbReference type="Gene3D" id="4.10.280.10">
    <property type="entry name" value="Helix-loop-helix DNA-binding domain"/>
    <property type="match status" value="1"/>
</dbReference>
<comment type="caution">
    <text evidence="1">The sequence shown here is derived from an EMBL/GenBank/DDBJ whole genome shotgun (WGS) entry which is preliminary data.</text>
</comment>
<dbReference type="GO" id="GO:0044038">
    <property type="term" value="P:cell wall macromolecule biosynthetic process"/>
    <property type="evidence" value="ECO:0007669"/>
    <property type="project" value="InterPro"/>
</dbReference>
<proteinExistence type="predicted"/>
<dbReference type="Pfam" id="PF09388">
    <property type="entry name" value="SpoOE-like"/>
    <property type="match status" value="1"/>
</dbReference>
<dbReference type="InterPro" id="IPR037208">
    <property type="entry name" value="Spo0E-like_sf"/>
</dbReference>
<accession>A0A495ABC3</accession>
<evidence type="ECO:0000313" key="2">
    <source>
        <dbReference type="Proteomes" id="UP000269301"/>
    </source>
</evidence>
<dbReference type="InterPro" id="IPR018540">
    <property type="entry name" value="Spo0E-like"/>
</dbReference>
<dbReference type="Proteomes" id="UP000269301">
    <property type="component" value="Unassembled WGS sequence"/>
</dbReference>
<evidence type="ECO:0000313" key="1">
    <source>
        <dbReference type="EMBL" id="RKQ37329.1"/>
    </source>
</evidence>
<dbReference type="EMBL" id="RBZP01000001">
    <property type="protein sequence ID" value="RKQ37329.1"/>
    <property type="molecule type" value="Genomic_DNA"/>
</dbReference>
<reference evidence="1 2" key="1">
    <citation type="journal article" date="2016" name="Int. J. Syst. Evol. Microbiol.">
        <title>Oceanobacillus halophilus sp. nov., a novel moderately halophilic bacterium from a hypersaline lake.</title>
        <authorList>
            <person name="Amoozegar M.A."/>
            <person name="Bagheri M."/>
            <person name="Makhdoumi A."/>
            <person name="Nikou M.M."/>
            <person name="Fazeli S.A.S."/>
            <person name="Schumann P."/>
            <person name="Sproer C."/>
            <person name="Sanchez-Porro C."/>
            <person name="Ventosa A."/>
        </authorList>
    </citation>
    <scope>NUCLEOTIDE SEQUENCE [LARGE SCALE GENOMIC DNA]</scope>
    <source>
        <strain evidence="1 2">DSM 23996</strain>
    </source>
</reference>
<dbReference type="PROSITE" id="PS51191">
    <property type="entry name" value="FEMABX"/>
    <property type="match status" value="1"/>
</dbReference>
<protein>
    <submittedName>
        <fullName evidence="1">Aspartyl-phosphate phosphatase Spo0E family protein</fullName>
    </submittedName>
</protein>
<sequence>MNSSHNLLIKIEYLRKKMTKVALSKGYTDLESVAISQELDRLLNLYEKTKEKNN</sequence>
<dbReference type="InterPro" id="IPR036638">
    <property type="entry name" value="HLH_DNA-bd_sf"/>
</dbReference>
<gene>
    <name evidence="1" type="ORF">D8M06_00560</name>
</gene>
<organism evidence="1 2">
    <name type="scientific">Oceanobacillus halophilus</name>
    <dbReference type="NCBI Taxonomy" id="930130"/>
    <lineage>
        <taxon>Bacteria</taxon>
        <taxon>Bacillati</taxon>
        <taxon>Bacillota</taxon>
        <taxon>Bacilli</taxon>
        <taxon>Bacillales</taxon>
        <taxon>Bacillaceae</taxon>
        <taxon>Oceanobacillus</taxon>
    </lineage>
</organism>
<dbReference type="InterPro" id="IPR003447">
    <property type="entry name" value="FEMABX"/>
</dbReference>
<dbReference type="GO" id="GO:0046983">
    <property type="term" value="F:protein dimerization activity"/>
    <property type="evidence" value="ECO:0007669"/>
    <property type="project" value="InterPro"/>
</dbReference>
<dbReference type="GO" id="GO:0043937">
    <property type="term" value="P:regulation of sporulation"/>
    <property type="evidence" value="ECO:0007669"/>
    <property type="project" value="InterPro"/>
</dbReference>
<keyword evidence="2" id="KW-1185">Reference proteome</keyword>
<dbReference type="AlphaFoldDB" id="A0A495ABC3"/>
<dbReference type="RefSeq" id="WP_121202411.1">
    <property type="nucleotide sequence ID" value="NZ_RBZP01000001.1"/>
</dbReference>
<dbReference type="OrthoDB" id="2692170at2"/>
<name>A0A495ABC3_9BACI</name>